<dbReference type="Proteomes" id="UP000186817">
    <property type="component" value="Unassembled WGS sequence"/>
</dbReference>
<dbReference type="OrthoDB" id="410901at2759"/>
<sequence length="301" mass="33286">MSVRIKPSFVIALLLQCLVVIDGVRTVDMSEGNVARSSSSHALSSRMTVRETETPLVSIHFSMKPAEMQKMLGDRLVPDVYDGKAFIQVSMFYITTLEMSTFLGFVPSLMSSWCMRISAYVKMKDSGEKGYVILSADFESSFFGKIMTSGCKSSQLGTMCGTVALNRTKMSYGQLFSVKQDGNEILHLAAQLGNVSNTPFFNWANERYVRFQLSADKKTLKRGTQPENTKIWEGNYQVKLAAGAVDPIWSKVFQTKFAGYGWGYLDDPVPEPCGQGWCFFSSKAAFVDNEATVLAVNDTGA</sequence>
<proteinExistence type="predicted"/>
<accession>A0A1Q9DC20</accession>
<keyword evidence="2" id="KW-1185">Reference proteome</keyword>
<organism evidence="1 2">
    <name type="scientific">Symbiodinium microadriaticum</name>
    <name type="common">Dinoflagellate</name>
    <name type="synonym">Zooxanthella microadriatica</name>
    <dbReference type="NCBI Taxonomy" id="2951"/>
    <lineage>
        <taxon>Eukaryota</taxon>
        <taxon>Sar</taxon>
        <taxon>Alveolata</taxon>
        <taxon>Dinophyceae</taxon>
        <taxon>Suessiales</taxon>
        <taxon>Symbiodiniaceae</taxon>
        <taxon>Symbiodinium</taxon>
    </lineage>
</organism>
<dbReference type="EMBL" id="LSRX01000607">
    <property type="protein sequence ID" value="OLP92766.1"/>
    <property type="molecule type" value="Genomic_DNA"/>
</dbReference>
<name>A0A1Q9DC20_SYMMI</name>
<protein>
    <submittedName>
        <fullName evidence="1">Uncharacterized protein</fullName>
    </submittedName>
</protein>
<evidence type="ECO:0000313" key="1">
    <source>
        <dbReference type="EMBL" id="OLP92766.1"/>
    </source>
</evidence>
<gene>
    <name evidence="1" type="ORF">AK812_SmicGene25392</name>
</gene>
<comment type="caution">
    <text evidence="1">The sequence shown here is derived from an EMBL/GenBank/DDBJ whole genome shotgun (WGS) entry which is preliminary data.</text>
</comment>
<reference evidence="1 2" key="1">
    <citation type="submission" date="2016-02" db="EMBL/GenBank/DDBJ databases">
        <title>Genome analysis of coral dinoflagellate symbionts highlights evolutionary adaptations to a symbiotic lifestyle.</title>
        <authorList>
            <person name="Aranda M."/>
            <person name="Li Y."/>
            <person name="Liew Y.J."/>
            <person name="Baumgarten S."/>
            <person name="Simakov O."/>
            <person name="Wilson M."/>
            <person name="Piel J."/>
            <person name="Ashoor H."/>
            <person name="Bougouffa S."/>
            <person name="Bajic V.B."/>
            <person name="Ryu T."/>
            <person name="Ravasi T."/>
            <person name="Bayer T."/>
            <person name="Micklem G."/>
            <person name="Kim H."/>
            <person name="Bhak J."/>
            <person name="Lajeunesse T.C."/>
            <person name="Voolstra C.R."/>
        </authorList>
    </citation>
    <scope>NUCLEOTIDE SEQUENCE [LARGE SCALE GENOMIC DNA]</scope>
    <source>
        <strain evidence="1 2">CCMP2467</strain>
    </source>
</reference>
<dbReference type="AlphaFoldDB" id="A0A1Q9DC20"/>
<evidence type="ECO:0000313" key="2">
    <source>
        <dbReference type="Proteomes" id="UP000186817"/>
    </source>
</evidence>